<proteinExistence type="predicted"/>
<dbReference type="InterPro" id="IPR001509">
    <property type="entry name" value="Epimerase_deHydtase"/>
</dbReference>
<dbReference type="RefSeq" id="WP_113965869.1">
    <property type="nucleotide sequence ID" value="NZ_JBLWTE010000001.1"/>
</dbReference>
<name>A0A368P802_9FLAO</name>
<organism evidence="2 3">
    <name type="scientific">Oceanihabitans sediminis</name>
    <dbReference type="NCBI Taxonomy" id="1812012"/>
    <lineage>
        <taxon>Bacteria</taxon>
        <taxon>Pseudomonadati</taxon>
        <taxon>Bacteroidota</taxon>
        <taxon>Flavobacteriia</taxon>
        <taxon>Flavobacteriales</taxon>
        <taxon>Flavobacteriaceae</taxon>
        <taxon>Oceanihabitans</taxon>
    </lineage>
</organism>
<dbReference type="EMBL" id="QPIG01000001">
    <property type="protein sequence ID" value="RCU58596.1"/>
    <property type="molecule type" value="Genomic_DNA"/>
</dbReference>
<dbReference type="InterPro" id="IPR051783">
    <property type="entry name" value="NAD(P)-dependent_oxidoreduct"/>
</dbReference>
<evidence type="ECO:0000313" key="2">
    <source>
        <dbReference type="EMBL" id="RCU58596.1"/>
    </source>
</evidence>
<dbReference type="GO" id="GO:0004029">
    <property type="term" value="F:aldehyde dehydrogenase (NAD+) activity"/>
    <property type="evidence" value="ECO:0007669"/>
    <property type="project" value="TreeGrafter"/>
</dbReference>
<feature type="domain" description="NAD-dependent epimerase/dehydratase" evidence="1">
    <location>
        <begin position="2"/>
        <end position="232"/>
    </location>
</feature>
<protein>
    <submittedName>
        <fullName evidence="2">NAD-dependent epimerase/dehydratase family protein</fullName>
    </submittedName>
</protein>
<dbReference type="OrthoDB" id="596910at2"/>
<accession>A0A368P802</accession>
<sequence length="335" mass="37623">MILVTGGTGLVGSHLLFELAKNKQQVRAIYRSEEKLEAVKKVFSYFTEDAETLFHRISWVQTDLLNIPELTSVFEGVTHVYHCAALISFDPSDYHILRKTNIEGTANIVNLSIDNEVEKLCYVSSVATIGHKKDGSLLDEESYWNPEADNSVYSITKYGAEMEVWRGTQEGLDAVIVNPGLILGAGFWNTGSGQLFKRVAGTLPYYTTGTAGYVDVKDVVVAMLQLMESNIKNERFILIAENLSFKDFVTMASKQLKVKIPTKPVKPWMLQIAWRLDWLKSFLTKKPRSLTKQNAASALSATNYNNEKVVKALDYTFIPIEESIASISEQYLKEL</sequence>
<reference evidence="2 3" key="1">
    <citation type="submission" date="2018-07" db="EMBL/GenBank/DDBJ databases">
        <title>Oceanihabitans testaceum sp. nov., isolated from marine sediment.</title>
        <authorList>
            <person name="Li C.-M."/>
        </authorList>
    </citation>
    <scope>NUCLEOTIDE SEQUENCE [LARGE SCALE GENOMIC DNA]</scope>
    <source>
        <strain evidence="2 3">S9-10</strain>
    </source>
</reference>
<dbReference type="InterPro" id="IPR036291">
    <property type="entry name" value="NAD(P)-bd_dom_sf"/>
</dbReference>
<dbReference type="SUPFAM" id="SSF51735">
    <property type="entry name" value="NAD(P)-binding Rossmann-fold domains"/>
    <property type="match status" value="1"/>
</dbReference>
<dbReference type="Pfam" id="PF01370">
    <property type="entry name" value="Epimerase"/>
    <property type="match status" value="1"/>
</dbReference>
<evidence type="ECO:0000313" key="3">
    <source>
        <dbReference type="Proteomes" id="UP000252249"/>
    </source>
</evidence>
<dbReference type="PANTHER" id="PTHR48079">
    <property type="entry name" value="PROTEIN YEEZ"/>
    <property type="match status" value="1"/>
</dbReference>
<gene>
    <name evidence="2" type="ORF">DU428_04255</name>
</gene>
<evidence type="ECO:0000259" key="1">
    <source>
        <dbReference type="Pfam" id="PF01370"/>
    </source>
</evidence>
<dbReference type="Proteomes" id="UP000252249">
    <property type="component" value="Unassembled WGS sequence"/>
</dbReference>
<keyword evidence="3" id="KW-1185">Reference proteome</keyword>
<dbReference type="Gene3D" id="3.40.50.720">
    <property type="entry name" value="NAD(P)-binding Rossmann-like Domain"/>
    <property type="match status" value="1"/>
</dbReference>
<dbReference type="PANTHER" id="PTHR48079:SF6">
    <property type="entry name" value="NAD(P)-BINDING DOMAIN-CONTAINING PROTEIN-RELATED"/>
    <property type="match status" value="1"/>
</dbReference>
<dbReference type="GO" id="GO:0005737">
    <property type="term" value="C:cytoplasm"/>
    <property type="evidence" value="ECO:0007669"/>
    <property type="project" value="TreeGrafter"/>
</dbReference>
<dbReference type="AlphaFoldDB" id="A0A368P802"/>
<comment type="caution">
    <text evidence="2">The sequence shown here is derived from an EMBL/GenBank/DDBJ whole genome shotgun (WGS) entry which is preliminary data.</text>
</comment>